<reference evidence="3" key="1">
    <citation type="submission" date="2020-10" db="EMBL/GenBank/DDBJ databases">
        <authorList>
            <person name="Gilroy R."/>
        </authorList>
    </citation>
    <scope>NUCLEOTIDE SEQUENCE</scope>
    <source>
        <strain evidence="3">CHK165-10780</strain>
    </source>
</reference>
<feature type="coiled-coil region" evidence="1">
    <location>
        <begin position="651"/>
        <end position="678"/>
    </location>
</feature>
<accession>A0A9D0YYR3</accession>
<name>A0A9D0YYR3_9FIRM</name>
<feature type="transmembrane region" description="Helical" evidence="2">
    <location>
        <begin position="12"/>
        <end position="29"/>
    </location>
</feature>
<keyword evidence="1" id="KW-0175">Coiled coil</keyword>
<keyword evidence="2" id="KW-0812">Transmembrane</keyword>
<evidence type="ECO:0000313" key="3">
    <source>
        <dbReference type="EMBL" id="HIQ64437.1"/>
    </source>
</evidence>
<evidence type="ECO:0000256" key="2">
    <source>
        <dbReference type="SAM" id="Phobius"/>
    </source>
</evidence>
<reference evidence="3" key="2">
    <citation type="journal article" date="2021" name="PeerJ">
        <title>Extensive microbial diversity within the chicken gut microbiome revealed by metagenomics and culture.</title>
        <authorList>
            <person name="Gilroy R."/>
            <person name="Ravi A."/>
            <person name="Getino M."/>
            <person name="Pursley I."/>
            <person name="Horton D.L."/>
            <person name="Alikhan N.F."/>
            <person name="Baker D."/>
            <person name="Gharbi K."/>
            <person name="Hall N."/>
            <person name="Watson M."/>
            <person name="Adriaenssens E.M."/>
            <person name="Foster-Nyarko E."/>
            <person name="Jarju S."/>
            <person name="Secka A."/>
            <person name="Antonio M."/>
            <person name="Oren A."/>
            <person name="Chaudhuri R.R."/>
            <person name="La Ragione R."/>
            <person name="Hildebrand F."/>
            <person name="Pallen M.J."/>
        </authorList>
    </citation>
    <scope>NUCLEOTIDE SEQUENCE</scope>
    <source>
        <strain evidence="3">CHK165-10780</strain>
    </source>
</reference>
<sequence length="1057" mass="116473">MNQSKIDKSSHYLFGFIFVTLTIFSFFLTKEVSALRNTAPQVGNNDQICVGGYLYTITATNWRYQKQLQKYATYIDSSDIARGCLQEYVLNKKTGRYTLQCRHYDGTNTDMTFRVDNTQNRLSCKSSIDIDSSKFTNYEFTPNLSYQYQSCPISTSNVEGIEPDDWGPLDISDKITQDFDASTQLWRVTVTGLKNVSVRLINGTRANANDNIRFVNDLGIANTSYVAVNGTAQNTSLTNAQVSAGYVSNLYRSARVTDNGDGTQTLVFYMTPGSEYYIQFVLNNGNSDCNGLEVAHVTGGVSTMVPSSIFTNGTKCQTYTNWALTQNNSVISSLYKSLVPECYSSADIDYTRIDEYERKVDRATSVLQSVASSAQNATTGTTTIASQCDFDPEKNVQTYTYTSKLSSAGYEGEFGTYWDALCTETVTVTFDTPKALSAAGAAFTYPSTITVSRQCTPYQVIAPQFKTQCKYTVECWGGPANHTGEAGAGPNDEFDSCIMQCDGGSYTQNCIDSCYSSVYENQATDSLITSFNFFAENYTSTEKTASISGCGSSNIGKVWPGKTRLPLSSCSYDTGNVHSGGGNCTDTTCTSTHGISYTYLDTCNATGNISGTACYEVFTSSPLPNCIEVFNRGGTWYVGNTNTPYTDAYAIQEYEKLIAQSNLEYSKLQAAMQQFKDNENSIDVAIKDSYTGETHGPESGYEAVIKYSYVDKATGEQSYLTAEEYKQKTGTDPTLGTAAAYGSPQTIQYANHGQGADYQSITIQGYEVNKSYEIILPEMYVSNVNIGDYKYGLTTNDEKAGYTNGGNKYYTHILSPGINDVLVWDNYTTVSDLQREHTITNNIKVTYSLGTWNQIQNSTIDCFYGIPDNSTFTPEPECTGENCYNQPCGPNDICDNNGLIYIWRTIDLYDMFPANETLDGGERQPRWNWSLAAIDVTNQRYPVNPDKVIENIESKGDTIYGNEEELDYAIQLTRENIRNLRSYNATHGSYADFEDMTCTYDEIKGISVCTSSLLPAQGGSSEYMTMIAKGLSGCNNQEGKGANGQCIDSEYAITNGG</sequence>
<keyword evidence="2" id="KW-1133">Transmembrane helix</keyword>
<proteinExistence type="predicted"/>
<evidence type="ECO:0000313" key="4">
    <source>
        <dbReference type="Proteomes" id="UP000886725"/>
    </source>
</evidence>
<protein>
    <submittedName>
        <fullName evidence="3">Uncharacterized protein</fullName>
    </submittedName>
</protein>
<comment type="caution">
    <text evidence="3">The sequence shown here is derived from an EMBL/GenBank/DDBJ whole genome shotgun (WGS) entry which is preliminary data.</text>
</comment>
<organism evidence="3 4">
    <name type="scientific">Candidatus Faecenecus gallistercoris</name>
    <dbReference type="NCBI Taxonomy" id="2840793"/>
    <lineage>
        <taxon>Bacteria</taxon>
        <taxon>Bacillati</taxon>
        <taxon>Bacillota</taxon>
        <taxon>Bacillota incertae sedis</taxon>
        <taxon>Candidatus Faecenecus</taxon>
    </lineage>
</organism>
<dbReference type="AlphaFoldDB" id="A0A9D0YYR3"/>
<evidence type="ECO:0000256" key="1">
    <source>
        <dbReference type="SAM" id="Coils"/>
    </source>
</evidence>
<keyword evidence="2" id="KW-0472">Membrane</keyword>
<gene>
    <name evidence="3" type="ORF">IAC85_01735</name>
</gene>
<dbReference type="Proteomes" id="UP000886725">
    <property type="component" value="Unassembled WGS sequence"/>
</dbReference>
<dbReference type="EMBL" id="DVFU01000033">
    <property type="protein sequence ID" value="HIQ64437.1"/>
    <property type="molecule type" value="Genomic_DNA"/>
</dbReference>